<keyword evidence="3 12" id="KW-0436">Ligase</keyword>
<dbReference type="GO" id="GO:0005524">
    <property type="term" value="F:ATP binding"/>
    <property type="evidence" value="ECO:0007669"/>
    <property type="project" value="UniProtKB-UniRule"/>
</dbReference>
<comment type="cofactor">
    <cofactor evidence="11">
        <name>Mg(2+)</name>
        <dbReference type="ChEBI" id="CHEBI:18420"/>
    </cofactor>
</comment>
<dbReference type="GO" id="GO:0047480">
    <property type="term" value="F:UDP-N-acetylmuramoyl-tripeptide-D-alanyl-D-alanine ligase activity"/>
    <property type="evidence" value="ECO:0007669"/>
    <property type="project" value="UniProtKB-UniRule"/>
</dbReference>
<dbReference type="InterPro" id="IPR018109">
    <property type="entry name" value="Folylpolyglutamate_synth_CS"/>
</dbReference>
<dbReference type="EC" id="6.3.2.10" evidence="12"/>
<feature type="short sequence motif" description="Meso-diaminopimelate recognition motif" evidence="11">
    <location>
        <begin position="345"/>
        <end position="348"/>
    </location>
</feature>
<feature type="binding site" evidence="11">
    <location>
        <position position="413"/>
    </location>
    <ligand>
        <name>meso-2,6-diaminopimelate</name>
        <dbReference type="ChEBI" id="CHEBI:57791"/>
    </ligand>
</feature>
<feature type="binding site" evidence="11">
    <location>
        <begin position="345"/>
        <end position="348"/>
    </location>
    <ligand>
        <name>meso-2,6-diaminopimelate</name>
        <dbReference type="ChEBI" id="CHEBI:57791"/>
    </ligand>
</feature>
<keyword evidence="6 12" id="KW-0067">ATP-binding</keyword>
<evidence type="ECO:0000256" key="6">
    <source>
        <dbReference type="ARBA" id="ARBA00022840"/>
    </source>
</evidence>
<dbReference type="HAMAP" id="MF_02019">
    <property type="entry name" value="MurF"/>
    <property type="match status" value="1"/>
</dbReference>
<organism evidence="18 19">
    <name type="scientific">Desulfomarina profundi</name>
    <dbReference type="NCBI Taxonomy" id="2772557"/>
    <lineage>
        <taxon>Bacteria</taxon>
        <taxon>Pseudomonadati</taxon>
        <taxon>Thermodesulfobacteriota</taxon>
        <taxon>Desulfobulbia</taxon>
        <taxon>Desulfobulbales</taxon>
        <taxon>Desulfobulbaceae</taxon>
        <taxon>Desulfomarina</taxon>
    </lineage>
</organism>
<evidence type="ECO:0000313" key="18">
    <source>
        <dbReference type="EMBL" id="BCL60008.1"/>
    </source>
</evidence>
<evidence type="ECO:0000256" key="2">
    <source>
        <dbReference type="ARBA" id="ARBA00022490"/>
    </source>
</evidence>
<evidence type="ECO:0000256" key="5">
    <source>
        <dbReference type="ARBA" id="ARBA00022741"/>
    </source>
</evidence>
<evidence type="ECO:0000256" key="3">
    <source>
        <dbReference type="ARBA" id="ARBA00022598"/>
    </source>
</evidence>
<evidence type="ECO:0000259" key="16">
    <source>
        <dbReference type="Pfam" id="PF02875"/>
    </source>
</evidence>
<comment type="PTM">
    <text evidence="11">Carboxylation is probably crucial for Mg(2+) binding and, consequently, for the gamma-phosphate positioning of ATP.</text>
</comment>
<dbReference type="UniPathway" id="UPA00219"/>
<dbReference type="PANTHER" id="PTHR23135:SF4">
    <property type="entry name" value="UDP-N-ACETYLMURAMOYL-L-ALANYL-D-GLUTAMATE--2,6-DIAMINOPIMELATE LIGASE MURE HOMOLOG, CHLOROPLASTIC"/>
    <property type="match status" value="1"/>
</dbReference>
<feature type="domain" description="Mur ligase central" evidence="17">
    <location>
        <begin position="30"/>
        <end position="244"/>
    </location>
</feature>
<dbReference type="PROSITE" id="PS01011">
    <property type="entry name" value="FOLYLPOLYGLU_SYNT_1"/>
    <property type="match status" value="1"/>
</dbReference>
<dbReference type="InterPro" id="IPR004101">
    <property type="entry name" value="Mur_ligase_C"/>
</dbReference>
<dbReference type="EC" id="6.3.2.13" evidence="11"/>
<feature type="domain" description="Mur ligase C-terminal" evidence="16">
    <location>
        <begin position="777"/>
        <end position="890"/>
    </location>
</feature>
<dbReference type="GO" id="GO:0004326">
    <property type="term" value="F:tetrahydrofolylpolyglutamate synthase activity"/>
    <property type="evidence" value="ECO:0007669"/>
    <property type="project" value="InterPro"/>
</dbReference>
<dbReference type="HAMAP" id="MF_00208">
    <property type="entry name" value="MurE"/>
    <property type="match status" value="1"/>
</dbReference>
<evidence type="ECO:0000256" key="10">
    <source>
        <dbReference type="ARBA" id="ARBA00023316"/>
    </source>
</evidence>
<evidence type="ECO:0000256" key="9">
    <source>
        <dbReference type="ARBA" id="ARBA00023306"/>
    </source>
</evidence>
<comment type="similarity">
    <text evidence="12">Belongs to the MurCDEF family. MurF subfamily.</text>
</comment>
<evidence type="ECO:0000256" key="4">
    <source>
        <dbReference type="ARBA" id="ARBA00022618"/>
    </source>
</evidence>
<dbReference type="EMBL" id="AP024086">
    <property type="protein sequence ID" value="BCL60008.1"/>
    <property type="molecule type" value="Genomic_DNA"/>
</dbReference>
<dbReference type="InterPro" id="IPR000713">
    <property type="entry name" value="Mur_ligase_N"/>
</dbReference>
<dbReference type="Pfam" id="PF02875">
    <property type="entry name" value="Mur_ligase_C"/>
    <property type="match status" value="2"/>
</dbReference>
<evidence type="ECO:0000256" key="7">
    <source>
        <dbReference type="ARBA" id="ARBA00022960"/>
    </source>
</evidence>
<dbReference type="NCBIfam" id="NF001126">
    <property type="entry name" value="PRK00139.1-4"/>
    <property type="match status" value="1"/>
</dbReference>
<dbReference type="Pfam" id="PF08245">
    <property type="entry name" value="Mur_ligase_M"/>
    <property type="match status" value="2"/>
</dbReference>
<dbReference type="GO" id="GO:0051301">
    <property type="term" value="P:cell division"/>
    <property type="evidence" value="ECO:0007669"/>
    <property type="project" value="UniProtKB-KW"/>
</dbReference>
<dbReference type="InterPro" id="IPR013221">
    <property type="entry name" value="Mur_ligase_cen"/>
</dbReference>
<evidence type="ECO:0000256" key="8">
    <source>
        <dbReference type="ARBA" id="ARBA00022984"/>
    </source>
</evidence>
<evidence type="ECO:0000256" key="13">
    <source>
        <dbReference type="RuleBase" id="RU004135"/>
    </source>
</evidence>
<feature type="binding site" evidence="12">
    <location>
        <begin position="556"/>
        <end position="562"/>
    </location>
    <ligand>
        <name>ATP</name>
        <dbReference type="ChEBI" id="CHEBI:30616"/>
    </ligand>
</feature>
<dbReference type="InterPro" id="IPR005761">
    <property type="entry name" value="UDP-N-AcMur-Glu-dNH2Pim_ligase"/>
</dbReference>
<comment type="function">
    <text evidence="12 14">Involved in cell wall formation. Catalyzes the final step in the synthesis of UDP-N-acetylmuramoyl-pentapeptide, the precursor of murein.</text>
</comment>
<dbReference type="InterPro" id="IPR005863">
    <property type="entry name" value="UDP-N-AcMur_synth"/>
</dbReference>
<evidence type="ECO:0000313" key="19">
    <source>
        <dbReference type="Proteomes" id="UP000826725"/>
    </source>
</evidence>
<dbReference type="GO" id="GO:0005737">
    <property type="term" value="C:cytoplasm"/>
    <property type="evidence" value="ECO:0007669"/>
    <property type="project" value="UniProtKB-SubCell"/>
</dbReference>
<evidence type="ECO:0000256" key="12">
    <source>
        <dbReference type="HAMAP-Rule" id="MF_02019"/>
    </source>
</evidence>
<dbReference type="GO" id="GO:0008360">
    <property type="term" value="P:regulation of cell shape"/>
    <property type="evidence" value="ECO:0007669"/>
    <property type="project" value="UniProtKB-KW"/>
</dbReference>
<accession>A0A8D5FJG9</accession>
<comment type="subcellular location">
    <subcellularLocation>
        <location evidence="12 13">Cytoplasm</location>
    </subcellularLocation>
</comment>
<dbReference type="NCBIfam" id="TIGR01085">
    <property type="entry name" value="murE"/>
    <property type="match status" value="1"/>
</dbReference>
<comment type="catalytic activity">
    <reaction evidence="12 14">
        <text>D-alanyl-D-alanine + UDP-N-acetyl-alpha-D-muramoyl-L-alanyl-gamma-D-glutamyl-meso-2,6-diaminopimelate + ATP = UDP-N-acetyl-alpha-D-muramoyl-L-alanyl-gamma-D-glutamyl-meso-2,6-diaminopimeloyl-D-alanyl-D-alanine + ADP + phosphate + H(+)</text>
        <dbReference type="Rhea" id="RHEA:28374"/>
        <dbReference type="ChEBI" id="CHEBI:15378"/>
        <dbReference type="ChEBI" id="CHEBI:30616"/>
        <dbReference type="ChEBI" id="CHEBI:43474"/>
        <dbReference type="ChEBI" id="CHEBI:57822"/>
        <dbReference type="ChEBI" id="CHEBI:61386"/>
        <dbReference type="ChEBI" id="CHEBI:83905"/>
        <dbReference type="ChEBI" id="CHEBI:456216"/>
        <dbReference type="EC" id="6.3.2.10"/>
    </reaction>
</comment>
<dbReference type="PANTHER" id="PTHR23135">
    <property type="entry name" value="MUR LIGASE FAMILY MEMBER"/>
    <property type="match status" value="1"/>
</dbReference>
<feature type="binding site" evidence="11">
    <location>
        <position position="321"/>
    </location>
    <ligand>
        <name>meso-2,6-diaminopimelate</name>
        <dbReference type="ChEBI" id="CHEBI:57791"/>
    </ligand>
</feature>
<feature type="modified residue" description="N6-carboxylysine" evidence="11">
    <location>
        <position position="146"/>
    </location>
</feature>
<comment type="function">
    <text evidence="11">Catalyzes the addition of meso-diaminopimelic acid to the nucleotide precursor UDP-N-acetylmuramoyl-L-alanyl-D-glutamate (UMAG) in the biosynthesis of bacterial cell-wall peptidoglycan.</text>
</comment>
<dbReference type="AlphaFoldDB" id="A0A8D5FJG9"/>
<keyword evidence="7 12" id="KW-0133">Cell shape</keyword>
<feature type="binding site" evidence="11">
    <location>
        <position position="417"/>
    </location>
    <ligand>
        <name>meso-2,6-diaminopimelate</name>
        <dbReference type="ChEBI" id="CHEBI:57791"/>
    </ligand>
</feature>
<evidence type="ECO:0000259" key="15">
    <source>
        <dbReference type="Pfam" id="PF01225"/>
    </source>
</evidence>
<feature type="domain" description="Mur ligase central" evidence="17">
    <location>
        <begin position="554"/>
        <end position="755"/>
    </location>
</feature>
<feature type="binding site" evidence="11">
    <location>
        <begin position="32"/>
        <end position="38"/>
    </location>
    <ligand>
        <name>ATP</name>
        <dbReference type="ChEBI" id="CHEBI:30616"/>
    </ligand>
</feature>
<dbReference type="GO" id="GO:0008765">
    <property type="term" value="F:UDP-N-acetylmuramoylalanyl-D-glutamate-2,6-diaminopimelate ligase activity"/>
    <property type="evidence" value="ECO:0007669"/>
    <property type="project" value="UniProtKB-UniRule"/>
</dbReference>
<evidence type="ECO:0000259" key="17">
    <source>
        <dbReference type="Pfam" id="PF08245"/>
    </source>
</evidence>
<comment type="catalytic activity">
    <reaction evidence="11">
        <text>UDP-N-acetyl-alpha-D-muramoyl-L-alanyl-D-glutamate + meso-2,6-diaminopimelate + ATP = UDP-N-acetyl-alpha-D-muramoyl-L-alanyl-gamma-D-glutamyl-meso-2,6-diaminopimelate + ADP + phosphate + H(+)</text>
        <dbReference type="Rhea" id="RHEA:23676"/>
        <dbReference type="ChEBI" id="CHEBI:15378"/>
        <dbReference type="ChEBI" id="CHEBI:30616"/>
        <dbReference type="ChEBI" id="CHEBI:43474"/>
        <dbReference type="ChEBI" id="CHEBI:57791"/>
        <dbReference type="ChEBI" id="CHEBI:83900"/>
        <dbReference type="ChEBI" id="CHEBI:83905"/>
        <dbReference type="ChEBI" id="CHEBI:456216"/>
        <dbReference type="EC" id="6.3.2.13"/>
    </reaction>
</comment>
<feature type="binding site" evidence="11">
    <location>
        <begin position="79"/>
        <end position="80"/>
    </location>
    <ligand>
        <name>UDP-N-acetyl-alpha-D-muramoyl-L-alanyl-D-glutamate</name>
        <dbReference type="ChEBI" id="CHEBI:83900"/>
    </ligand>
</feature>
<keyword evidence="8 12" id="KW-0573">Peptidoglycan synthesis</keyword>
<dbReference type="Proteomes" id="UP000826725">
    <property type="component" value="Chromosome"/>
</dbReference>
<evidence type="ECO:0000256" key="11">
    <source>
        <dbReference type="HAMAP-Rule" id="MF_00208"/>
    </source>
</evidence>
<dbReference type="NCBIfam" id="TIGR01143">
    <property type="entry name" value="murF"/>
    <property type="match status" value="1"/>
</dbReference>
<feature type="binding site" evidence="11">
    <location>
        <position position="112"/>
    </location>
    <ligand>
        <name>UDP-N-acetyl-alpha-D-muramoyl-L-alanyl-D-glutamate</name>
        <dbReference type="ChEBI" id="CHEBI:83900"/>
    </ligand>
</feature>
<keyword evidence="19" id="KW-1185">Reference proteome</keyword>
<reference evidence="18" key="1">
    <citation type="submission" date="2020-09" db="EMBL/GenBank/DDBJ databases">
        <title>Desulfogranum mesoprofundum gen. nov., sp. nov., a novel mesophilic, sulfate-reducing chemolithoautotroph isolated from a deep-sea hydrothermal vent chimney in the Suiyo Seamount.</title>
        <authorList>
            <person name="Hashimoto Y."/>
            <person name="Nakagawa S."/>
        </authorList>
    </citation>
    <scope>NUCLEOTIDE SEQUENCE</scope>
    <source>
        <strain evidence="18">KT2</strain>
    </source>
</reference>
<feature type="domain" description="Mur ligase N-terminal catalytic" evidence="15">
    <location>
        <begin position="468"/>
        <end position="539"/>
    </location>
</feature>
<dbReference type="KEGG" id="dbk:DGMP_07010"/>
<dbReference type="GO" id="GO:0009252">
    <property type="term" value="P:peptidoglycan biosynthetic process"/>
    <property type="evidence" value="ECO:0007669"/>
    <property type="project" value="UniProtKB-UniRule"/>
</dbReference>
<keyword evidence="11" id="KW-0460">Magnesium</keyword>
<keyword evidence="9 12" id="KW-0131">Cell cycle</keyword>
<protein>
    <recommendedName>
        <fullName evidence="11 12">Multifunctional fusion protein</fullName>
    </recommendedName>
    <domain>
        <recommendedName>
            <fullName evidence="11">UDP-N-acetylmuramoyl-L-alanyl-D-glutamate--2,6-diaminopimelate ligase</fullName>
            <ecNumber evidence="11">6.3.2.13</ecNumber>
        </recommendedName>
        <alternativeName>
            <fullName evidence="11">Meso-A2pm-adding enzyme</fullName>
        </alternativeName>
        <alternativeName>
            <fullName evidence="11">Meso-diaminopimelate-adding enzyme</fullName>
        </alternativeName>
        <alternativeName>
            <fullName evidence="11">UDP-MurNAc-L-Ala-D-Glu:meso-diaminopimelate ligase</fullName>
        </alternativeName>
        <alternativeName>
            <fullName evidence="11">UDP-MurNAc-tripeptide synthetase</fullName>
        </alternativeName>
        <alternativeName>
            <fullName evidence="11">UDP-N-acetylmuramyl-tripeptide synthetase</fullName>
        </alternativeName>
    </domain>
    <domain>
        <recommendedName>
            <fullName evidence="12">UDP-N-acetylmuramoyl-tripeptide--D-alanyl-D-alanine ligase</fullName>
            <ecNumber evidence="12">6.3.2.10</ecNumber>
        </recommendedName>
        <alternativeName>
            <fullName evidence="12">D-alanyl-D-alanine-adding enzyme</fullName>
        </alternativeName>
    </domain>
</protein>
<feature type="binding site" evidence="11">
    <location>
        <position position="114"/>
    </location>
    <ligand>
        <name>UDP-N-acetyl-alpha-D-muramoyl-L-alanyl-D-glutamate</name>
        <dbReference type="ChEBI" id="CHEBI:83900"/>
    </ligand>
</feature>
<comment type="similarity">
    <text evidence="1 11">Belongs to the MurCDEF family. MurE subfamily.</text>
</comment>
<keyword evidence="4 12" id="KW-0132">Cell division</keyword>
<keyword evidence="2 12" id="KW-0963">Cytoplasm</keyword>
<dbReference type="GO" id="GO:0071555">
    <property type="term" value="P:cell wall organization"/>
    <property type="evidence" value="ECO:0007669"/>
    <property type="project" value="UniProtKB-KW"/>
</dbReference>
<name>A0A8D5FJG9_9BACT</name>
<comment type="caution">
    <text evidence="11">Lacks conserved residue(s) required for the propagation of feature annotation.</text>
</comment>
<dbReference type="GO" id="GO:0000287">
    <property type="term" value="F:magnesium ion binding"/>
    <property type="evidence" value="ECO:0007669"/>
    <property type="project" value="UniProtKB-UniRule"/>
</dbReference>
<feature type="binding site" evidence="11">
    <location>
        <position position="106"/>
    </location>
    <ligand>
        <name>UDP-N-acetyl-alpha-D-muramoyl-L-alanyl-D-glutamate</name>
        <dbReference type="ChEBI" id="CHEBI:83900"/>
    </ligand>
</feature>
<keyword evidence="5 12" id="KW-0547">Nucleotide-binding</keyword>
<keyword evidence="10 12" id="KW-0961">Cell wall biogenesis/degradation</keyword>
<gene>
    <name evidence="11 18" type="primary">murE</name>
    <name evidence="12" type="synonym">murF</name>
    <name evidence="18" type="ORF">DGMP_07010</name>
</gene>
<evidence type="ECO:0000256" key="14">
    <source>
        <dbReference type="RuleBase" id="RU004136"/>
    </source>
</evidence>
<proteinExistence type="inferred from homology"/>
<dbReference type="Pfam" id="PF01225">
    <property type="entry name" value="Mur_ligase"/>
    <property type="match status" value="1"/>
</dbReference>
<evidence type="ECO:0000256" key="1">
    <source>
        <dbReference type="ARBA" id="ARBA00005898"/>
    </source>
</evidence>
<sequence length="903" mass="98409">MEVEDSSRAYGLVAANYFGNPADQLTLIGVTGTNGKTTVAYLLESVLLEAGYKVGVIGTVNNRYSGDNGKSVILETRFTTPEAMVLQKVLREMADNGVSFVIMEVSSHALSQKRISNIRFRTAAFTNLSRDHLDYHKDMKEYFEAKLSLFREHLEDEGIAVLPGKSWVEREADLYGELVRTCEDNCGKNVYWGDGEKDDVRLIGFRTRLEETLMDLILAGNPVKLKSKLVGGFNMDNVLTTCGLCHALEIDPDSVRRGLMKSTGAPGRLERVMDRAEDPLDGPVVLVDYAHTPDALEHVLETVAALPHGELFCVFGCGGDRDNGKRPLMGEIACRFSDVVLITDDNPRTEDPELIVKQILEGTEESGLEPREQAWLGERQRGDRGIVVERDRRKAIRLAITSAGPEDVVLIAGKGHETYQLSLRGRQFFDDRLEAENILSSWTPLRVARGARGKLRSAGVRPGLLGPVSTDSRQMPENGIFVALKGEHFDGHRFVDQVLEKKCGCLVLEKGAPVPEPTVVPVIRVEDTARALGDLAAYRRRQVSRLCEQTVIGITGSCGKTTVKEMVSAILKRKWPAGPNHTENSVLKTKGNFNNLIGLPLSLLPLDLNHRAAVLEMGMNQPGELRRLVEIADPDISCIINVHGAHLEKLGSLEGVARAKEELFAGTRSDGILVVNLDDPLVRKLSAKYGQRKIGFSVSGQVAGAQPDLWTSDINLEDKGVITFTLHCGTEQEDIHLYTLGEHNVGNSLAAAAIAKAAGAGLSEIAAGLADFRAPDRRMEILKTAGGYGLLNDTYNANPASMATGLKTLRQAAGRCAVAVLGDMLELGESAAEAHFELGRLVAELDIDHVAVLGEFRDEVRKGALSGGMAEDAIKVFVEKKEAVAWVEKLTDEKKLGPGTCCW</sequence>
<comment type="pathway">
    <text evidence="12 13">Cell wall biogenesis; peptidoglycan biosynthesis.</text>
</comment>
<feature type="domain" description="Mur ligase C-terminal" evidence="16">
    <location>
        <begin position="267"/>
        <end position="415"/>
    </location>
</feature>
<dbReference type="RefSeq" id="WP_228856179.1">
    <property type="nucleotide sequence ID" value="NZ_AP024086.1"/>
</dbReference>